<dbReference type="KEGG" id="iag:Igag_0796"/>
<dbReference type="Proteomes" id="UP000001304">
    <property type="component" value="Chromosome"/>
</dbReference>
<comment type="similarity">
    <text evidence="1">Belongs to the UPF0252 family.</text>
</comment>
<reference evidence="4 5" key="1">
    <citation type="journal article" date="2010" name="Stand. Genomic Sci.">
        <title>Complete genome sequence of Ignisphaera aggregans type strain (AQ1.S1).</title>
        <authorList>
            <person name="Goker M."/>
            <person name="Held B."/>
            <person name="Lapidus A."/>
            <person name="Nolan M."/>
            <person name="Spring S."/>
            <person name="Yasawong M."/>
            <person name="Lucas S."/>
            <person name="Glavina Del Rio T."/>
            <person name="Tice H."/>
            <person name="Cheng J.F."/>
            <person name="Goodwin L."/>
            <person name="Tapia R."/>
            <person name="Pitluck S."/>
            <person name="Liolios K."/>
            <person name="Ivanova N."/>
            <person name="Mavromatis K."/>
            <person name="Mikhailova N."/>
            <person name="Pati A."/>
            <person name="Chen A."/>
            <person name="Palaniappan K."/>
            <person name="Brambilla E."/>
            <person name="Land M."/>
            <person name="Hauser L."/>
            <person name="Chang Y.J."/>
            <person name="Jeffries C.D."/>
            <person name="Brettin T."/>
            <person name="Detter J.C."/>
            <person name="Han C."/>
            <person name="Rohde M."/>
            <person name="Sikorski J."/>
            <person name="Woyke T."/>
            <person name="Bristow J."/>
            <person name="Eisen J.A."/>
            <person name="Markowitz V."/>
            <person name="Hugenholtz P."/>
            <person name="Kyrpides N.C."/>
            <person name="Klenk H.P."/>
        </authorList>
    </citation>
    <scope>NUCLEOTIDE SEQUENCE [LARGE SCALE GENOMIC DNA]</scope>
    <source>
        <strain evidence="5">DSM 17230 / JCM 13409 / AQ1.S1</strain>
    </source>
</reference>
<evidence type="ECO:0000256" key="2">
    <source>
        <dbReference type="SAM" id="Phobius"/>
    </source>
</evidence>
<protein>
    <recommendedName>
        <fullName evidence="3">Transglutaminase-like domain-containing protein</fullName>
    </recommendedName>
</protein>
<keyword evidence="2" id="KW-0472">Membrane</keyword>
<proteinExistence type="inferred from homology"/>
<keyword evidence="2" id="KW-0812">Transmembrane</keyword>
<dbReference type="STRING" id="583356.Igag_0796"/>
<dbReference type="AlphaFoldDB" id="E0STK6"/>
<dbReference type="InterPro" id="IPR007562">
    <property type="entry name" value="Transglutaminase-like_domain"/>
</dbReference>
<dbReference type="HOGENOM" id="CLU_722835_0_0_2"/>
<dbReference type="BioCyc" id="IAGG583356:GHAH-788-MONOMER"/>
<dbReference type="EMBL" id="CP002098">
    <property type="protein sequence ID" value="ADM27622.1"/>
    <property type="molecule type" value="Genomic_DNA"/>
</dbReference>
<evidence type="ECO:0000259" key="3">
    <source>
        <dbReference type="Pfam" id="PF04473"/>
    </source>
</evidence>
<feature type="transmembrane region" description="Helical" evidence="2">
    <location>
        <begin position="119"/>
        <end position="136"/>
    </location>
</feature>
<sequence>MAIDWFYRYLLRSVIPSLDEIEFVRPIANGLRGSSDIETLGNVSEWLVKNVSPHSFRIFCTSLEGVTWFICVLTLFLFYEYICRDLFSFPDPIYTAIVLILAISTALGLNIALYWLNTLAKIVTIFIMVVIIGAFVRGASDTILFYSGALLGTLIALLSYAYYISLPVALNRNLIGMAKTYLNFLVSSCRSGMRVEEILRYGMGVCREYSKLTLSLLINLYPNNRILLFSALLHIATGIEFGDKMYVVEPGLPLLPTKTWLKMTGLSEAKIFEVIKTPHRLTVRYIGRVAEKGTGLANEWRSLLEKTVKEIENAVRVGIPRVVIGLETLAKHLDLEDRVIAESIQRIVKTYVYSKALESYLRYVKDIRVIYTETGPSIEILLAIPGKSS</sequence>
<feature type="domain" description="Transglutaminase-like" evidence="3">
    <location>
        <begin position="61"/>
        <end position="271"/>
    </location>
</feature>
<feature type="transmembrane region" description="Helical" evidence="2">
    <location>
        <begin position="143"/>
        <end position="163"/>
    </location>
</feature>
<name>E0STK6_IGNAA</name>
<evidence type="ECO:0000313" key="4">
    <source>
        <dbReference type="EMBL" id="ADM27622.1"/>
    </source>
</evidence>
<accession>E0STK6</accession>
<dbReference type="Pfam" id="PF04473">
    <property type="entry name" value="DUF553"/>
    <property type="match status" value="1"/>
</dbReference>
<keyword evidence="5" id="KW-1185">Reference proteome</keyword>
<evidence type="ECO:0000256" key="1">
    <source>
        <dbReference type="ARBA" id="ARBA00007458"/>
    </source>
</evidence>
<organism evidence="4 5">
    <name type="scientific">Ignisphaera aggregans (strain DSM 17230 / JCM 13409 / AQ1.S1)</name>
    <dbReference type="NCBI Taxonomy" id="583356"/>
    <lineage>
        <taxon>Archaea</taxon>
        <taxon>Thermoproteota</taxon>
        <taxon>Thermoprotei</taxon>
        <taxon>Desulfurococcales</taxon>
        <taxon>Desulfurococcaceae</taxon>
        <taxon>Ignisphaera</taxon>
    </lineage>
</organism>
<feature type="transmembrane region" description="Helical" evidence="2">
    <location>
        <begin position="56"/>
        <end position="81"/>
    </location>
</feature>
<feature type="transmembrane region" description="Helical" evidence="2">
    <location>
        <begin position="93"/>
        <end position="113"/>
    </location>
</feature>
<evidence type="ECO:0000313" key="5">
    <source>
        <dbReference type="Proteomes" id="UP000001304"/>
    </source>
</evidence>
<gene>
    <name evidence="4" type="ordered locus">Igag_0796</name>
</gene>
<keyword evidence="2" id="KW-1133">Transmembrane helix</keyword>